<reference evidence="2" key="2">
    <citation type="submission" date="2020-08" db="EMBL/GenBank/DDBJ databases">
        <title>Plant Genome Project.</title>
        <authorList>
            <person name="Zhang R.-G."/>
        </authorList>
    </citation>
    <scope>NUCLEOTIDE SEQUENCE</scope>
    <source>
        <strain evidence="2">Huo1</strain>
        <tissue evidence="2">Leaf</tissue>
    </source>
</reference>
<feature type="region of interest" description="Disordered" evidence="1">
    <location>
        <begin position="144"/>
        <end position="166"/>
    </location>
</feature>
<dbReference type="EMBL" id="PNBA02000012">
    <property type="protein sequence ID" value="KAG6405746.1"/>
    <property type="molecule type" value="Genomic_DNA"/>
</dbReference>
<name>A0A8X8ZI86_SALSN</name>
<dbReference type="AlphaFoldDB" id="A0A8X8ZI86"/>
<organism evidence="2">
    <name type="scientific">Salvia splendens</name>
    <name type="common">Scarlet sage</name>
    <dbReference type="NCBI Taxonomy" id="180675"/>
    <lineage>
        <taxon>Eukaryota</taxon>
        <taxon>Viridiplantae</taxon>
        <taxon>Streptophyta</taxon>
        <taxon>Embryophyta</taxon>
        <taxon>Tracheophyta</taxon>
        <taxon>Spermatophyta</taxon>
        <taxon>Magnoliopsida</taxon>
        <taxon>eudicotyledons</taxon>
        <taxon>Gunneridae</taxon>
        <taxon>Pentapetalae</taxon>
        <taxon>asterids</taxon>
        <taxon>lamiids</taxon>
        <taxon>Lamiales</taxon>
        <taxon>Lamiaceae</taxon>
        <taxon>Nepetoideae</taxon>
        <taxon>Mentheae</taxon>
        <taxon>Salviinae</taxon>
        <taxon>Salvia</taxon>
        <taxon>Salvia subgen. Calosphace</taxon>
        <taxon>core Calosphace</taxon>
    </lineage>
</organism>
<proteinExistence type="predicted"/>
<reference evidence="2" key="1">
    <citation type="submission" date="2018-01" db="EMBL/GenBank/DDBJ databases">
        <authorList>
            <person name="Mao J.F."/>
        </authorList>
    </citation>
    <scope>NUCLEOTIDE SEQUENCE</scope>
    <source>
        <strain evidence="2">Huo1</strain>
        <tissue evidence="2">Leaf</tissue>
    </source>
</reference>
<evidence type="ECO:0000256" key="1">
    <source>
        <dbReference type="SAM" id="MobiDB-lite"/>
    </source>
</evidence>
<gene>
    <name evidence="2" type="ORF">SASPL_133340</name>
</gene>
<feature type="region of interest" description="Disordered" evidence="1">
    <location>
        <begin position="1"/>
        <end position="23"/>
    </location>
</feature>
<evidence type="ECO:0000313" key="3">
    <source>
        <dbReference type="Proteomes" id="UP000298416"/>
    </source>
</evidence>
<keyword evidence="3" id="KW-1185">Reference proteome</keyword>
<accession>A0A8X8ZI86</accession>
<comment type="caution">
    <text evidence="2">The sequence shown here is derived from an EMBL/GenBank/DDBJ whole genome shotgun (WGS) entry which is preliminary data.</text>
</comment>
<dbReference type="Proteomes" id="UP000298416">
    <property type="component" value="Unassembled WGS sequence"/>
</dbReference>
<feature type="compositionally biased region" description="Polar residues" evidence="1">
    <location>
        <begin position="146"/>
        <end position="159"/>
    </location>
</feature>
<evidence type="ECO:0000313" key="2">
    <source>
        <dbReference type="EMBL" id="KAG6405746.1"/>
    </source>
</evidence>
<feature type="compositionally biased region" description="Basic residues" evidence="1">
    <location>
        <begin position="1"/>
        <end position="22"/>
    </location>
</feature>
<protein>
    <submittedName>
        <fullName evidence="2">Uncharacterized protein</fullName>
    </submittedName>
</protein>
<sequence length="166" mass="18332">MNTSKRNKNARAKKSMNQRTRKTSFAQVKAKLTKEHGQCPSDVQLFSSCFVSQNGNSSTDVSSKLVYAIAPNDIFAQIMGKDKLGPVRMIGQGVFPSDIWNGTPKSTSNRIILEYQEKVARLEAMLEAQQRICASQVHKGQDVRVSESSSLNATSTDVDQVTPIEH</sequence>